<protein>
    <submittedName>
        <fullName evidence="2">Uncharacterized protein</fullName>
    </submittedName>
</protein>
<dbReference type="Proteomes" id="UP000185936">
    <property type="component" value="Unassembled WGS sequence"/>
</dbReference>
<gene>
    <name evidence="2" type="ORF">SAMN05421752_10538</name>
</gene>
<proteinExistence type="predicted"/>
<evidence type="ECO:0000313" key="2">
    <source>
        <dbReference type="EMBL" id="SIR91324.1"/>
    </source>
</evidence>
<accession>A0A1N7ETI0</accession>
<sequence>MATTESTDPTDTDATDQTDVPVYLPGTPTIGFTSRLKQLFETLGR</sequence>
<evidence type="ECO:0000256" key="1">
    <source>
        <dbReference type="SAM" id="MobiDB-lite"/>
    </source>
</evidence>
<dbReference type="RefSeq" id="WP_173834869.1">
    <property type="nucleotide sequence ID" value="NZ_FTNR01000005.1"/>
</dbReference>
<dbReference type="AlphaFoldDB" id="A0A1N7ETI0"/>
<evidence type="ECO:0000313" key="3">
    <source>
        <dbReference type="Proteomes" id="UP000185936"/>
    </source>
</evidence>
<name>A0A1N7ETI0_9EURY</name>
<organism evidence="2 3">
    <name type="scientific">Natronorubrum thiooxidans</name>
    <dbReference type="NCBI Taxonomy" id="308853"/>
    <lineage>
        <taxon>Archaea</taxon>
        <taxon>Methanobacteriati</taxon>
        <taxon>Methanobacteriota</taxon>
        <taxon>Stenosarchaea group</taxon>
        <taxon>Halobacteria</taxon>
        <taxon>Halobacteriales</taxon>
        <taxon>Natrialbaceae</taxon>
        <taxon>Natronorubrum</taxon>
    </lineage>
</organism>
<keyword evidence="3" id="KW-1185">Reference proteome</keyword>
<reference evidence="3" key="1">
    <citation type="submission" date="2017-01" db="EMBL/GenBank/DDBJ databases">
        <authorList>
            <person name="Varghese N."/>
            <person name="Submissions S."/>
        </authorList>
    </citation>
    <scope>NUCLEOTIDE SEQUENCE [LARGE SCALE GENOMIC DNA]</scope>
    <source>
        <strain evidence="3">type strain: HArc-</strain>
    </source>
</reference>
<feature type="region of interest" description="Disordered" evidence="1">
    <location>
        <begin position="1"/>
        <end position="26"/>
    </location>
</feature>
<dbReference type="EMBL" id="FTNR01000005">
    <property type="protein sequence ID" value="SIR91324.1"/>
    <property type="molecule type" value="Genomic_DNA"/>
</dbReference>